<evidence type="ECO:0000313" key="2">
    <source>
        <dbReference type="EMBL" id="QOW21467.1"/>
    </source>
</evidence>
<evidence type="ECO:0000259" key="1">
    <source>
        <dbReference type="PROSITE" id="PS51186"/>
    </source>
</evidence>
<dbReference type="Gene3D" id="3.40.630.30">
    <property type="match status" value="1"/>
</dbReference>
<dbReference type="RefSeq" id="WP_194034041.1">
    <property type="nucleotide sequence ID" value="NZ_CP063657.1"/>
</dbReference>
<reference evidence="2 3" key="1">
    <citation type="submission" date="2020-10" db="EMBL/GenBank/DDBJ databases">
        <title>complete genome sequencing of Lysobacter sp. H23M41.</title>
        <authorList>
            <person name="Bae J.-W."/>
            <person name="Lee S.-Y."/>
        </authorList>
    </citation>
    <scope>NUCLEOTIDE SEQUENCE [LARGE SCALE GENOMIC DNA]</scope>
    <source>
        <strain evidence="2 3">H23M41</strain>
    </source>
</reference>
<dbReference type="Proteomes" id="UP000593932">
    <property type="component" value="Chromosome"/>
</dbReference>
<keyword evidence="3" id="KW-1185">Reference proteome</keyword>
<organism evidence="2 3">
    <name type="scientific">Novilysobacter avium</name>
    <dbReference type="NCBI Taxonomy" id="2781023"/>
    <lineage>
        <taxon>Bacteria</taxon>
        <taxon>Pseudomonadati</taxon>
        <taxon>Pseudomonadota</taxon>
        <taxon>Gammaproteobacteria</taxon>
        <taxon>Lysobacterales</taxon>
        <taxon>Lysobacteraceae</taxon>
        <taxon>Novilysobacter</taxon>
    </lineage>
</organism>
<protein>
    <submittedName>
        <fullName evidence="2">GNAT family N-acetyltransferase</fullName>
    </submittedName>
</protein>
<gene>
    <name evidence="2" type="ORF">INQ42_09445</name>
</gene>
<dbReference type="EMBL" id="CP063657">
    <property type="protein sequence ID" value="QOW21467.1"/>
    <property type="molecule type" value="Genomic_DNA"/>
</dbReference>
<feature type="domain" description="N-acetyltransferase" evidence="1">
    <location>
        <begin position="20"/>
        <end position="207"/>
    </location>
</feature>
<accession>A0A7S6ZTY3</accession>
<sequence length="216" mass="23768">MTPLTESRSRHDGHPSQRKLVVHCLTGSATATVLDDIARLRARVLKAWPDLHDGDVSAERARLEPCALSWRSIAVVGMDGDQTVGAALGFPLEDDHGAMRQAFELAGRDATTAFLLAGSVLLPAYRGRQLAHRFFSERENHARSLGGFESTVFASVERDDNDPRRPPFGRGNEAFWKRRGYMRNEALILPPPAGPANAGFPAARQAAWTRPLERGY</sequence>
<name>A0A7S6ZTY3_9GAMM</name>
<dbReference type="InterPro" id="IPR000182">
    <property type="entry name" value="GNAT_dom"/>
</dbReference>
<evidence type="ECO:0000313" key="3">
    <source>
        <dbReference type="Proteomes" id="UP000593932"/>
    </source>
</evidence>
<dbReference type="PROSITE" id="PS51186">
    <property type="entry name" value="GNAT"/>
    <property type="match status" value="1"/>
</dbReference>
<dbReference type="SUPFAM" id="SSF55729">
    <property type="entry name" value="Acyl-CoA N-acyltransferases (Nat)"/>
    <property type="match status" value="1"/>
</dbReference>
<dbReference type="InterPro" id="IPR016181">
    <property type="entry name" value="Acyl_CoA_acyltransferase"/>
</dbReference>
<proteinExistence type="predicted"/>